<keyword evidence="1" id="KW-0479">Metal-binding</keyword>
<dbReference type="InterPro" id="IPR001878">
    <property type="entry name" value="Znf_CCHC"/>
</dbReference>
<name>A0A812RKY6_SYMPI</name>
<evidence type="ECO:0000259" key="3">
    <source>
        <dbReference type="PROSITE" id="PS50158"/>
    </source>
</evidence>
<dbReference type="Gene3D" id="4.10.60.10">
    <property type="entry name" value="Zinc finger, CCHC-type"/>
    <property type="match status" value="1"/>
</dbReference>
<keyword evidence="1" id="KW-0863">Zinc-finger</keyword>
<feature type="compositionally biased region" description="Basic residues" evidence="2">
    <location>
        <begin position="221"/>
        <end position="233"/>
    </location>
</feature>
<dbReference type="SUPFAM" id="SSF57756">
    <property type="entry name" value="Retrovirus zinc finger-like domains"/>
    <property type="match status" value="1"/>
</dbReference>
<evidence type="ECO:0000313" key="4">
    <source>
        <dbReference type="EMBL" id="CAE7446815.1"/>
    </source>
</evidence>
<feature type="non-terminal residue" evidence="4">
    <location>
        <position position="1"/>
    </location>
</feature>
<gene>
    <name evidence="4" type="ORF">SPIL2461_LOCUS10888</name>
</gene>
<dbReference type="GO" id="GO:0008270">
    <property type="term" value="F:zinc ion binding"/>
    <property type="evidence" value="ECO:0007669"/>
    <property type="project" value="UniProtKB-KW"/>
</dbReference>
<dbReference type="Pfam" id="PF00098">
    <property type="entry name" value="zf-CCHC"/>
    <property type="match status" value="1"/>
</dbReference>
<keyword evidence="5" id="KW-1185">Reference proteome</keyword>
<dbReference type="SMART" id="SM00343">
    <property type="entry name" value="ZnF_C2HC"/>
    <property type="match status" value="1"/>
</dbReference>
<keyword evidence="1" id="KW-0862">Zinc</keyword>
<comment type="caution">
    <text evidence="4">The sequence shown here is derived from an EMBL/GenBank/DDBJ whole genome shotgun (WGS) entry which is preliminary data.</text>
</comment>
<dbReference type="Proteomes" id="UP000649617">
    <property type="component" value="Unassembled WGS sequence"/>
</dbReference>
<dbReference type="InterPro" id="IPR036875">
    <property type="entry name" value="Znf_CCHC_sf"/>
</dbReference>
<sequence length="525" mass="57936">TLGGSWGLSQAETKYDTFEKALYSTQQKADESNDSYLARHDVHFEELKAQQTTFEEIRAYVLLRQSGLSAEDRKKIVIECGGTLDYTRICQAVRLLGSRVFGDLQGPKSGHRSKVYDANHVDDHEEIEKEPNMAAMMASSYEEPEPELDNDFIEAMVAVSDADALQVQGFEDELENFFQETPELQEALVSYLEARSRLLAKKRNRGFWPSTSSSSSFGKGGKGRFPKGKGKGRGSKDGREQLLARIARSTCKACGERGHWKAECPKFGKPGSMSHSGNAKGEATTTVAEEIDQEILATKAEAANEEVLEMLPAESLSLAEACFAHATEAREKVRVTQSKAPTLGQRFARLQTVPEGFTFEELQHLSTSELGKFKVDFGKHAGITFEEAVNTEPGWTKWMIDHMSTSNKLSHKSFLLYVDRFVQEGEAMEKYLLESQPETPEAQMIKKKLDPAKDLLKPPASENGPVPNMSSGTSSGATATGSNVNDGTVINARVDELSSRMSNIEVVLNQIVQAMQELNLQAGQQ</sequence>
<evidence type="ECO:0000256" key="2">
    <source>
        <dbReference type="SAM" id="MobiDB-lite"/>
    </source>
</evidence>
<reference evidence="4" key="1">
    <citation type="submission" date="2021-02" db="EMBL/GenBank/DDBJ databases">
        <authorList>
            <person name="Dougan E. K."/>
            <person name="Rhodes N."/>
            <person name="Thang M."/>
            <person name="Chan C."/>
        </authorList>
    </citation>
    <scope>NUCLEOTIDE SEQUENCE</scope>
</reference>
<dbReference type="OrthoDB" id="425962at2759"/>
<dbReference type="AlphaFoldDB" id="A0A812RKY6"/>
<dbReference type="EMBL" id="CAJNIZ010020942">
    <property type="protein sequence ID" value="CAE7446815.1"/>
    <property type="molecule type" value="Genomic_DNA"/>
</dbReference>
<feature type="region of interest" description="Disordered" evidence="2">
    <location>
        <begin position="207"/>
        <end position="238"/>
    </location>
</feature>
<feature type="domain" description="CCHC-type" evidence="3">
    <location>
        <begin position="251"/>
        <end position="266"/>
    </location>
</feature>
<feature type="region of interest" description="Disordered" evidence="2">
    <location>
        <begin position="454"/>
        <end position="485"/>
    </location>
</feature>
<accession>A0A812RKY6</accession>
<feature type="compositionally biased region" description="Low complexity" evidence="2">
    <location>
        <begin position="470"/>
        <end position="482"/>
    </location>
</feature>
<evidence type="ECO:0000256" key="1">
    <source>
        <dbReference type="PROSITE-ProRule" id="PRU00047"/>
    </source>
</evidence>
<organism evidence="4 5">
    <name type="scientific">Symbiodinium pilosum</name>
    <name type="common">Dinoflagellate</name>
    <dbReference type="NCBI Taxonomy" id="2952"/>
    <lineage>
        <taxon>Eukaryota</taxon>
        <taxon>Sar</taxon>
        <taxon>Alveolata</taxon>
        <taxon>Dinophyceae</taxon>
        <taxon>Suessiales</taxon>
        <taxon>Symbiodiniaceae</taxon>
        <taxon>Symbiodinium</taxon>
    </lineage>
</organism>
<protein>
    <recommendedName>
        <fullName evidence="3">CCHC-type domain-containing protein</fullName>
    </recommendedName>
</protein>
<proteinExistence type="predicted"/>
<evidence type="ECO:0000313" key="5">
    <source>
        <dbReference type="Proteomes" id="UP000649617"/>
    </source>
</evidence>
<dbReference type="GO" id="GO:0003676">
    <property type="term" value="F:nucleic acid binding"/>
    <property type="evidence" value="ECO:0007669"/>
    <property type="project" value="InterPro"/>
</dbReference>
<dbReference type="PROSITE" id="PS50158">
    <property type="entry name" value="ZF_CCHC"/>
    <property type="match status" value="1"/>
</dbReference>